<evidence type="ECO:0000313" key="1">
    <source>
        <dbReference type="EMBL" id="CAD8542656.1"/>
    </source>
</evidence>
<accession>A0A7S0J7L0</accession>
<name>A0A7S0J7L0_9EUKA</name>
<reference evidence="1" key="1">
    <citation type="submission" date="2021-01" db="EMBL/GenBank/DDBJ databases">
        <authorList>
            <person name="Corre E."/>
            <person name="Pelletier E."/>
            <person name="Niang G."/>
            <person name="Scheremetjew M."/>
            <person name="Finn R."/>
            <person name="Kale V."/>
            <person name="Holt S."/>
            <person name="Cochrane G."/>
            <person name="Meng A."/>
            <person name="Brown T."/>
            <person name="Cohen L."/>
        </authorList>
    </citation>
    <scope>NUCLEOTIDE SEQUENCE</scope>
    <source>
        <strain evidence="1">RCC1130</strain>
    </source>
</reference>
<gene>
    <name evidence="1" type="ORF">CLEP1334_LOCUS17943</name>
</gene>
<dbReference type="AlphaFoldDB" id="A0A7S0J7L0"/>
<dbReference type="EMBL" id="HBER01035407">
    <property type="protein sequence ID" value="CAD8542656.1"/>
    <property type="molecule type" value="Transcribed_RNA"/>
</dbReference>
<sequence>MERASQLVRHRPSGSGVFLRVRRPLSKGDLQLSSDAAQALITVVQRKPRMSRVVFLWEACIDQRCAEEMLELVGAEAMRPEAAVEIVNQVAQALAQTKVWWKDLDKQPGVPVVSRDHMANRLWRQAMHIVRGKGKAVATRSYAEDGKAKKHPACQQAVLQRPHRRHAMSSTAVTLA</sequence>
<proteinExistence type="predicted"/>
<organism evidence="1">
    <name type="scientific">Calcidiscus leptoporus</name>
    <dbReference type="NCBI Taxonomy" id="127549"/>
    <lineage>
        <taxon>Eukaryota</taxon>
        <taxon>Haptista</taxon>
        <taxon>Haptophyta</taxon>
        <taxon>Prymnesiophyceae</taxon>
        <taxon>Coccolithales</taxon>
        <taxon>Calcidiscaceae</taxon>
        <taxon>Calcidiscus</taxon>
    </lineage>
</organism>
<protein>
    <submittedName>
        <fullName evidence="1">Uncharacterized protein</fullName>
    </submittedName>
</protein>